<organism evidence="2 3">
    <name type="scientific">Zobellella aerophila</name>
    <dbReference type="NCBI Taxonomy" id="870480"/>
    <lineage>
        <taxon>Bacteria</taxon>
        <taxon>Pseudomonadati</taxon>
        <taxon>Pseudomonadota</taxon>
        <taxon>Gammaproteobacteria</taxon>
        <taxon>Aeromonadales</taxon>
        <taxon>Aeromonadaceae</taxon>
        <taxon>Zobellella</taxon>
    </lineage>
</organism>
<dbReference type="Proteomes" id="UP001500795">
    <property type="component" value="Unassembled WGS sequence"/>
</dbReference>
<sequence length="418" mass="47735">MWLLMKFLFKPEPYPDETLESYLLRLSQDNGFESYSVFSSVLWEMLMERDHEAAGAWPRSLSRVNVYHTRNSSGLRVRALQLIEQMTDLPSMQLLSLSLMGSAARFGQHVAVHRAGVDIPRLFLRTAGVPVCPHCINESAYIRQYWHYHPYVACHRHRCALLFQCPGCEAELNYQLSESIIQCQCGYELTHEQPAEASDELGALADLVAGEPAHSAGSNPLLVTQDQSMRFGALLWFRQRHHQPGMESDQISNNDFSGVVEYFGNWPQSLWQELEETRLTAEYGLTQAYHQTAFSRVFGSLLTACGQLPMRETSKNFILREVQAYLVQLVREHPRSRQPNIGDILLSVAEAAALLSTNYSQVYRLCQEGMLKISKRLGLRQDLHPNLAAFRLRHVVEAKLSYMQSHQDAAMNTYLPKW</sequence>
<reference evidence="3" key="1">
    <citation type="journal article" date="2019" name="Int. J. Syst. Evol. Microbiol.">
        <title>The Global Catalogue of Microorganisms (GCM) 10K type strain sequencing project: providing services to taxonomists for standard genome sequencing and annotation.</title>
        <authorList>
            <consortium name="The Broad Institute Genomics Platform"/>
            <consortium name="The Broad Institute Genome Sequencing Center for Infectious Disease"/>
            <person name="Wu L."/>
            <person name="Ma J."/>
        </authorList>
    </citation>
    <scope>NUCLEOTIDE SEQUENCE [LARGE SCALE GENOMIC DNA]</scope>
    <source>
        <strain evidence="3">JCM 17110</strain>
    </source>
</reference>
<dbReference type="EMBL" id="BAABCX010000001">
    <property type="protein sequence ID" value="GAA3528471.1"/>
    <property type="molecule type" value="Genomic_DNA"/>
</dbReference>
<protein>
    <recommendedName>
        <fullName evidence="1">TniQ domain-containing protein</fullName>
    </recommendedName>
</protein>
<evidence type="ECO:0000313" key="2">
    <source>
        <dbReference type="EMBL" id="GAA3528471.1"/>
    </source>
</evidence>
<evidence type="ECO:0000259" key="1">
    <source>
        <dbReference type="Pfam" id="PF06527"/>
    </source>
</evidence>
<proteinExistence type="predicted"/>
<name>A0ABP6V8U8_9GAMM</name>
<dbReference type="InterPro" id="IPR009492">
    <property type="entry name" value="TniQ"/>
</dbReference>
<evidence type="ECO:0000313" key="3">
    <source>
        <dbReference type="Proteomes" id="UP001500795"/>
    </source>
</evidence>
<gene>
    <name evidence="2" type="ORF">GCM10022394_04550</name>
</gene>
<accession>A0ABP6V8U8</accession>
<dbReference type="Pfam" id="PF06527">
    <property type="entry name" value="TniQ"/>
    <property type="match status" value="1"/>
</dbReference>
<comment type="caution">
    <text evidence="2">The sequence shown here is derived from an EMBL/GenBank/DDBJ whole genome shotgun (WGS) entry which is preliminary data.</text>
</comment>
<keyword evidence="3" id="KW-1185">Reference proteome</keyword>
<feature type="domain" description="TniQ" evidence="1">
    <location>
        <begin position="9"/>
        <end position="161"/>
    </location>
</feature>